<feature type="domain" description="Peptidase A1" evidence="1">
    <location>
        <begin position="39"/>
        <end position="87"/>
    </location>
</feature>
<accession>A0A0C9UIT1</accession>
<dbReference type="InterPro" id="IPR021109">
    <property type="entry name" value="Peptidase_aspartic_dom_sf"/>
</dbReference>
<gene>
    <name evidence="2" type="ORF">M422DRAFT_784480</name>
</gene>
<organism evidence="2 3">
    <name type="scientific">Sphaerobolus stellatus (strain SS14)</name>
    <dbReference type="NCBI Taxonomy" id="990650"/>
    <lineage>
        <taxon>Eukaryota</taxon>
        <taxon>Fungi</taxon>
        <taxon>Dikarya</taxon>
        <taxon>Basidiomycota</taxon>
        <taxon>Agaricomycotina</taxon>
        <taxon>Agaricomycetes</taxon>
        <taxon>Phallomycetidae</taxon>
        <taxon>Geastrales</taxon>
        <taxon>Sphaerobolaceae</taxon>
        <taxon>Sphaerobolus</taxon>
    </lineage>
</organism>
<protein>
    <recommendedName>
        <fullName evidence="1">Peptidase A1 domain-containing protein</fullName>
    </recommendedName>
</protein>
<dbReference type="Proteomes" id="UP000054279">
    <property type="component" value="Unassembled WGS sequence"/>
</dbReference>
<keyword evidence="3" id="KW-1185">Reference proteome</keyword>
<dbReference type="InterPro" id="IPR033121">
    <property type="entry name" value="PEPTIDASE_A1"/>
</dbReference>
<reference evidence="2 3" key="1">
    <citation type="submission" date="2014-06" db="EMBL/GenBank/DDBJ databases">
        <title>Evolutionary Origins and Diversification of the Mycorrhizal Mutualists.</title>
        <authorList>
            <consortium name="DOE Joint Genome Institute"/>
            <consortium name="Mycorrhizal Genomics Consortium"/>
            <person name="Kohler A."/>
            <person name="Kuo A."/>
            <person name="Nagy L.G."/>
            <person name="Floudas D."/>
            <person name="Copeland A."/>
            <person name="Barry K.W."/>
            <person name="Cichocki N."/>
            <person name="Veneault-Fourrey C."/>
            <person name="LaButti K."/>
            <person name="Lindquist E.A."/>
            <person name="Lipzen A."/>
            <person name="Lundell T."/>
            <person name="Morin E."/>
            <person name="Murat C."/>
            <person name="Riley R."/>
            <person name="Ohm R."/>
            <person name="Sun H."/>
            <person name="Tunlid A."/>
            <person name="Henrissat B."/>
            <person name="Grigoriev I.V."/>
            <person name="Hibbett D.S."/>
            <person name="Martin F."/>
        </authorList>
    </citation>
    <scope>NUCLEOTIDE SEQUENCE [LARGE SCALE GENOMIC DNA]</scope>
    <source>
        <strain evidence="2 3">SS14</strain>
    </source>
</reference>
<feature type="non-terminal residue" evidence="2">
    <location>
        <position position="87"/>
    </location>
</feature>
<evidence type="ECO:0000313" key="3">
    <source>
        <dbReference type="Proteomes" id="UP000054279"/>
    </source>
</evidence>
<evidence type="ECO:0000259" key="1">
    <source>
        <dbReference type="PROSITE" id="PS51767"/>
    </source>
</evidence>
<dbReference type="OrthoDB" id="15189at2759"/>
<evidence type="ECO:0000313" key="2">
    <source>
        <dbReference type="EMBL" id="KIJ28832.1"/>
    </source>
</evidence>
<name>A0A0C9UIT1_SPHS4</name>
<dbReference type="PROSITE" id="PS51767">
    <property type="entry name" value="PEPTIDASE_A1"/>
    <property type="match status" value="1"/>
</dbReference>
<dbReference type="AlphaFoldDB" id="A0A0C9UIT1"/>
<dbReference type="SUPFAM" id="SSF50630">
    <property type="entry name" value="Acid proteases"/>
    <property type="match status" value="1"/>
</dbReference>
<sequence>MLFFDFATALRLQAKGKPSLMKKQGETTVAVFDYKNLNYLVDITLGGEIFSVEIDTGSADLWISKPVPNAKDAGFSAGIMYDDGSGV</sequence>
<dbReference type="HOGENOM" id="CLU_2580482_0_0_1"/>
<dbReference type="Gene3D" id="2.40.70.10">
    <property type="entry name" value="Acid Proteases"/>
    <property type="match status" value="1"/>
</dbReference>
<proteinExistence type="predicted"/>
<dbReference type="EMBL" id="KN837297">
    <property type="protein sequence ID" value="KIJ28832.1"/>
    <property type="molecule type" value="Genomic_DNA"/>
</dbReference>